<feature type="transmembrane region" description="Helical" evidence="1">
    <location>
        <begin position="78"/>
        <end position="97"/>
    </location>
</feature>
<keyword evidence="1" id="KW-0472">Membrane</keyword>
<dbReference type="AlphaFoldDB" id="A0A6J4L3A0"/>
<reference evidence="2" key="1">
    <citation type="submission" date="2020-02" db="EMBL/GenBank/DDBJ databases">
        <authorList>
            <person name="Meier V. D."/>
        </authorList>
    </citation>
    <scope>NUCLEOTIDE SEQUENCE</scope>
    <source>
        <strain evidence="2">AVDCRST_MAG71</strain>
    </source>
</reference>
<protein>
    <submittedName>
        <fullName evidence="2">Uncharacterized protein</fullName>
    </submittedName>
</protein>
<sequence length="104" mass="10925">MNSTWEQYMQVMGTELRKISLREGVIAALLSFAFTGGWAMALTSFGRDPSQALNLFVPVFIGSLISVAGINPVKSPQLVALVGLGAAGLMTAVKWATPLLTGVA</sequence>
<accession>A0A6J4L3A0</accession>
<keyword evidence="1" id="KW-0812">Transmembrane</keyword>
<feature type="transmembrane region" description="Helical" evidence="1">
    <location>
        <begin position="52"/>
        <end position="71"/>
    </location>
</feature>
<feature type="transmembrane region" description="Helical" evidence="1">
    <location>
        <begin position="21"/>
        <end position="40"/>
    </location>
</feature>
<keyword evidence="1" id="KW-1133">Transmembrane helix</keyword>
<proteinExistence type="predicted"/>
<evidence type="ECO:0000313" key="2">
    <source>
        <dbReference type="EMBL" id="CAA9321142.1"/>
    </source>
</evidence>
<dbReference type="EMBL" id="CADCUA010000323">
    <property type="protein sequence ID" value="CAA9321142.1"/>
    <property type="molecule type" value="Genomic_DNA"/>
</dbReference>
<gene>
    <name evidence="2" type="ORF">AVDCRST_MAG71-1263</name>
</gene>
<name>A0A6J4L3A0_9GAMM</name>
<organism evidence="2">
    <name type="scientific">uncultured Lysobacter sp</name>
    <dbReference type="NCBI Taxonomy" id="271060"/>
    <lineage>
        <taxon>Bacteria</taxon>
        <taxon>Pseudomonadati</taxon>
        <taxon>Pseudomonadota</taxon>
        <taxon>Gammaproteobacteria</taxon>
        <taxon>Lysobacterales</taxon>
        <taxon>Lysobacteraceae</taxon>
        <taxon>Lysobacter</taxon>
        <taxon>environmental samples</taxon>
    </lineage>
</organism>
<evidence type="ECO:0000256" key="1">
    <source>
        <dbReference type="SAM" id="Phobius"/>
    </source>
</evidence>